<dbReference type="KEGG" id="salq:SYNTR_1645"/>
<dbReference type="Pfam" id="PF00881">
    <property type="entry name" value="Nitroreductase"/>
    <property type="match status" value="2"/>
</dbReference>
<dbReference type="Proteomes" id="UP000426444">
    <property type="component" value="Chromosome"/>
</dbReference>
<name>A0A6I6DC40_9FIRM</name>
<dbReference type="PANTHER" id="PTHR43673:SF10">
    <property type="entry name" value="NADH DEHYDROGENASE_NAD(P)H NITROREDUCTASE XCC3605-RELATED"/>
    <property type="match status" value="1"/>
</dbReference>
<feature type="domain" description="Nitroreductase" evidence="3">
    <location>
        <begin position="63"/>
        <end position="146"/>
    </location>
</feature>
<dbReference type="SUPFAM" id="SSF55469">
    <property type="entry name" value="FMN-dependent nitroreductase-like"/>
    <property type="match status" value="1"/>
</dbReference>
<dbReference type="PANTHER" id="PTHR43673">
    <property type="entry name" value="NAD(P)H NITROREDUCTASE YDGI-RELATED"/>
    <property type="match status" value="1"/>
</dbReference>
<evidence type="ECO:0000259" key="3">
    <source>
        <dbReference type="Pfam" id="PF00881"/>
    </source>
</evidence>
<evidence type="ECO:0000313" key="5">
    <source>
        <dbReference type="Proteomes" id="UP000426444"/>
    </source>
</evidence>
<gene>
    <name evidence="4" type="ORF">SYNTR_1645</name>
</gene>
<evidence type="ECO:0000256" key="2">
    <source>
        <dbReference type="ARBA" id="ARBA00023002"/>
    </source>
</evidence>
<dbReference type="RefSeq" id="WP_156204046.1">
    <property type="nucleotide sequence ID" value="NZ_CP046457.1"/>
</dbReference>
<dbReference type="AlphaFoldDB" id="A0A6I6DC40"/>
<organism evidence="4 5">
    <name type="scientific">Candidatus Syntrophocurvum alkaliphilum</name>
    <dbReference type="NCBI Taxonomy" id="2293317"/>
    <lineage>
        <taxon>Bacteria</taxon>
        <taxon>Bacillati</taxon>
        <taxon>Bacillota</taxon>
        <taxon>Clostridia</taxon>
        <taxon>Eubacteriales</taxon>
        <taxon>Syntrophomonadaceae</taxon>
        <taxon>Candidatus Syntrophocurvum</taxon>
    </lineage>
</organism>
<dbReference type="OrthoDB" id="9812105at2"/>
<dbReference type="CDD" id="cd02150">
    <property type="entry name" value="nitroreductase"/>
    <property type="match status" value="1"/>
</dbReference>
<proteinExistence type="inferred from homology"/>
<dbReference type="EMBL" id="CP046457">
    <property type="protein sequence ID" value="QGU00239.1"/>
    <property type="molecule type" value="Genomic_DNA"/>
</dbReference>
<reference evidence="5" key="1">
    <citation type="journal article" date="2019" name="Microbiology">
        <title>Complete Genome Sequence of an Uncultured Bacterium of the Candidate Phylum Bipolaricaulota.</title>
        <authorList>
            <person name="Kadnikov V.V."/>
            <person name="Mardanov A.V."/>
            <person name="Beletsky A.V."/>
            <person name="Frank Y.A."/>
            <person name="Karnachuk O.V."/>
            <person name="Ravin N.V."/>
        </authorList>
    </citation>
    <scope>NUCLEOTIDE SEQUENCE [LARGE SCALE GENOMIC DNA]</scope>
</reference>
<feature type="domain" description="Nitroreductase" evidence="3">
    <location>
        <begin position="4"/>
        <end position="58"/>
    </location>
</feature>
<dbReference type="InterPro" id="IPR000415">
    <property type="entry name" value="Nitroreductase-like"/>
</dbReference>
<keyword evidence="2" id="KW-0560">Oxidoreductase</keyword>
<dbReference type="Gene3D" id="3.40.109.10">
    <property type="entry name" value="NADH Oxidase"/>
    <property type="match status" value="1"/>
</dbReference>
<keyword evidence="5" id="KW-1185">Reference proteome</keyword>
<protein>
    <submittedName>
        <fullName evidence="4">Nitroreductase</fullName>
    </submittedName>
</protein>
<comment type="similarity">
    <text evidence="1">Belongs to the nitroreductase family.</text>
</comment>
<evidence type="ECO:0000256" key="1">
    <source>
        <dbReference type="ARBA" id="ARBA00007118"/>
    </source>
</evidence>
<dbReference type="GO" id="GO:0016491">
    <property type="term" value="F:oxidoreductase activity"/>
    <property type="evidence" value="ECO:0007669"/>
    <property type="project" value="UniProtKB-KW"/>
</dbReference>
<sequence>MDFILTRRSIRKYTDQPVSDEKINYLLKAAMSAPSAGNGQPWHFIVIKDKEKLNKIIDYHQNAKMLTEASVAILVCADLSTNKYEVDYWVQDCAAATQNILLAAHKEGLGGVWLGVYPRKERVKALQKLFNMPEHAVPISLVSLGYPAEEKGPSDRYDTNRVHINTW</sequence>
<dbReference type="InterPro" id="IPR029479">
    <property type="entry name" value="Nitroreductase"/>
</dbReference>
<accession>A0A6I6DC40</accession>
<evidence type="ECO:0000313" key="4">
    <source>
        <dbReference type="EMBL" id="QGU00239.1"/>
    </source>
</evidence>